<keyword evidence="8" id="KW-1185">Reference proteome</keyword>
<gene>
    <name evidence="7" type="ORF">ACFQDO_11225</name>
</gene>
<comment type="similarity">
    <text evidence="2">Belongs to the membrane fusion protein (MFP) (TC 8.A.1) family.</text>
</comment>
<dbReference type="NCBIfam" id="TIGR01730">
    <property type="entry name" value="RND_mfp"/>
    <property type="match status" value="1"/>
</dbReference>
<dbReference type="EMBL" id="JBHSRD010000004">
    <property type="protein sequence ID" value="MFC6007700.1"/>
    <property type="molecule type" value="Genomic_DNA"/>
</dbReference>
<reference evidence="8" key="1">
    <citation type="journal article" date="2019" name="Int. J. Syst. Evol. Microbiol.">
        <title>The Global Catalogue of Microorganisms (GCM) 10K type strain sequencing project: providing services to taxonomists for standard genome sequencing and annotation.</title>
        <authorList>
            <consortium name="The Broad Institute Genomics Platform"/>
            <consortium name="The Broad Institute Genome Sequencing Center for Infectious Disease"/>
            <person name="Wu L."/>
            <person name="Ma J."/>
        </authorList>
    </citation>
    <scope>NUCLEOTIDE SEQUENCE [LARGE SCALE GENOMIC DNA]</scope>
    <source>
        <strain evidence="8">KACC 14249</strain>
    </source>
</reference>
<sequence>MKLPRPGRVATVNLSIAAVLVIALVIGFLVLHGDGGTATASTARTATVSTGDVSATVSATGTSAPTSTSEVSFTSSGTIASIKAKVGQTVKKGQVLATLDTDQLQTAVDVAQAKLDAAQDQYSAAVEGYDDAVDAESSADDTASTSQNGQSQQSSATSVSSASAQLASARASRLQAESDLESAQTALAGATLRSPRAGTVLTVNGTVGGSSGGSSGNGSSTGSDTTSGLFTIADLTRMEVSASFAEADAMALKVGQVATTVFNAAEGTPVTGKVTSVAPTPTTANNVVSYAVTVSLPTLPKGLRSGQSATVTVTTGSKTNVLTVPSSAITSGGSTHTVTVVANGQQTRTPVEIGLEGDQLTEVTSGLTAGQQVLLATASTSSGNGFPGGGNFPGGGAGPGLVTNGNAPAGGAR</sequence>
<comment type="subcellular location">
    <subcellularLocation>
        <location evidence="1">Cell envelope</location>
    </subcellularLocation>
</comment>
<dbReference type="InterPro" id="IPR050465">
    <property type="entry name" value="UPF0194_transport"/>
</dbReference>
<dbReference type="Gene3D" id="2.40.30.170">
    <property type="match status" value="1"/>
</dbReference>
<evidence type="ECO:0000256" key="4">
    <source>
        <dbReference type="SAM" id="MobiDB-lite"/>
    </source>
</evidence>
<dbReference type="Proteomes" id="UP001596189">
    <property type="component" value="Unassembled WGS sequence"/>
</dbReference>
<comment type="caution">
    <text evidence="7">The sequence shown here is derived from an EMBL/GenBank/DDBJ whole genome shotgun (WGS) entry which is preliminary data.</text>
</comment>
<evidence type="ECO:0000256" key="2">
    <source>
        <dbReference type="ARBA" id="ARBA00009477"/>
    </source>
</evidence>
<name>A0ABW1JEV8_9ACTN</name>
<dbReference type="Pfam" id="PF25989">
    <property type="entry name" value="YknX_C"/>
    <property type="match status" value="1"/>
</dbReference>
<evidence type="ECO:0000256" key="5">
    <source>
        <dbReference type="SAM" id="Phobius"/>
    </source>
</evidence>
<feature type="compositionally biased region" description="Gly residues" evidence="4">
    <location>
        <begin position="385"/>
        <end position="399"/>
    </location>
</feature>
<protein>
    <submittedName>
        <fullName evidence="7">Efflux RND transporter periplasmic adaptor subunit</fullName>
    </submittedName>
</protein>
<accession>A0ABW1JEV8</accession>
<evidence type="ECO:0000256" key="1">
    <source>
        <dbReference type="ARBA" id="ARBA00004196"/>
    </source>
</evidence>
<feature type="region of interest" description="Disordered" evidence="4">
    <location>
        <begin position="133"/>
        <end position="161"/>
    </location>
</feature>
<feature type="compositionally biased region" description="Gly residues" evidence="4">
    <location>
        <begin position="206"/>
        <end position="216"/>
    </location>
</feature>
<dbReference type="RefSeq" id="WP_345715622.1">
    <property type="nucleotide sequence ID" value="NZ_BAABFP010000002.1"/>
</dbReference>
<feature type="transmembrane region" description="Helical" evidence="5">
    <location>
        <begin position="12"/>
        <end position="31"/>
    </location>
</feature>
<feature type="region of interest" description="Disordered" evidence="4">
    <location>
        <begin position="199"/>
        <end position="224"/>
    </location>
</feature>
<dbReference type="Gene3D" id="2.40.420.20">
    <property type="match status" value="1"/>
</dbReference>
<feature type="domain" description="YknX-like C-terminal permuted SH3-like" evidence="6">
    <location>
        <begin position="321"/>
        <end position="376"/>
    </location>
</feature>
<evidence type="ECO:0000259" key="6">
    <source>
        <dbReference type="Pfam" id="PF25989"/>
    </source>
</evidence>
<keyword evidence="5" id="KW-0812">Transmembrane</keyword>
<dbReference type="SUPFAM" id="SSF111369">
    <property type="entry name" value="HlyD-like secretion proteins"/>
    <property type="match status" value="1"/>
</dbReference>
<feature type="region of interest" description="Disordered" evidence="4">
    <location>
        <begin position="385"/>
        <end position="413"/>
    </location>
</feature>
<dbReference type="PANTHER" id="PTHR32347">
    <property type="entry name" value="EFFLUX SYSTEM COMPONENT YKNX-RELATED"/>
    <property type="match status" value="1"/>
</dbReference>
<evidence type="ECO:0000256" key="3">
    <source>
        <dbReference type="ARBA" id="ARBA00023054"/>
    </source>
</evidence>
<dbReference type="InterPro" id="IPR006143">
    <property type="entry name" value="RND_pump_MFP"/>
</dbReference>
<proteinExistence type="inferred from homology"/>
<keyword evidence="5" id="KW-1133">Transmembrane helix</keyword>
<dbReference type="Gene3D" id="2.40.50.100">
    <property type="match status" value="1"/>
</dbReference>
<keyword evidence="3" id="KW-0175">Coiled coil</keyword>
<dbReference type="InterPro" id="IPR058637">
    <property type="entry name" value="YknX-like_C"/>
</dbReference>
<evidence type="ECO:0000313" key="7">
    <source>
        <dbReference type="EMBL" id="MFC6007700.1"/>
    </source>
</evidence>
<feature type="compositionally biased region" description="Low complexity" evidence="4">
    <location>
        <begin position="140"/>
        <end position="161"/>
    </location>
</feature>
<keyword evidence="5" id="KW-0472">Membrane</keyword>
<evidence type="ECO:0000313" key="8">
    <source>
        <dbReference type="Proteomes" id="UP001596189"/>
    </source>
</evidence>
<organism evidence="7 8">
    <name type="scientific">Angustibacter luteus</name>
    <dbReference type="NCBI Taxonomy" id="658456"/>
    <lineage>
        <taxon>Bacteria</taxon>
        <taxon>Bacillati</taxon>
        <taxon>Actinomycetota</taxon>
        <taxon>Actinomycetes</taxon>
        <taxon>Kineosporiales</taxon>
        <taxon>Kineosporiaceae</taxon>
    </lineage>
</organism>